<dbReference type="Proteomes" id="UP000022910">
    <property type="component" value="Unassembled WGS sequence"/>
</dbReference>
<protein>
    <submittedName>
        <fullName evidence="1">Uncharacterized protein</fullName>
    </submittedName>
</protein>
<dbReference type="OrthoDB" id="2429411at2759"/>
<sequence length="71" mass="8284">MFHTGTANPHQKLNVQQMHEELLRRTELGEIEESDIPKVSTITNWISTFSRKWKEAMALRSLEEKTNSKNS</sequence>
<comment type="caution">
    <text evidence="1">The sequence shown here is derived from an EMBL/GenBank/DDBJ whole genome shotgun (WGS) entry which is preliminary data.</text>
</comment>
<keyword evidence="2" id="KW-1185">Reference proteome</keyword>
<gene>
    <name evidence="1" type="ORF">RirG_169450</name>
</gene>
<name>A0A015J4L3_RHIIW</name>
<evidence type="ECO:0000313" key="1">
    <source>
        <dbReference type="EMBL" id="EXX61625.1"/>
    </source>
</evidence>
<evidence type="ECO:0000313" key="2">
    <source>
        <dbReference type="Proteomes" id="UP000022910"/>
    </source>
</evidence>
<reference evidence="1 2" key="1">
    <citation type="submission" date="2014-02" db="EMBL/GenBank/DDBJ databases">
        <title>Single nucleus genome sequencing reveals high similarity among nuclei of an endomycorrhizal fungus.</title>
        <authorList>
            <person name="Lin K."/>
            <person name="Geurts R."/>
            <person name="Zhang Z."/>
            <person name="Limpens E."/>
            <person name="Saunders D.G."/>
            <person name="Mu D."/>
            <person name="Pang E."/>
            <person name="Cao H."/>
            <person name="Cha H."/>
            <person name="Lin T."/>
            <person name="Zhou Q."/>
            <person name="Shang Y."/>
            <person name="Li Y."/>
            <person name="Ivanov S."/>
            <person name="Sharma T."/>
            <person name="Velzen R.V."/>
            <person name="Ruijter N.D."/>
            <person name="Aanen D.K."/>
            <person name="Win J."/>
            <person name="Kamoun S."/>
            <person name="Bisseling T."/>
            <person name="Huang S."/>
        </authorList>
    </citation>
    <scope>NUCLEOTIDE SEQUENCE [LARGE SCALE GENOMIC DNA]</scope>
    <source>
        <strain evidence="2">DAOM197198w</strain>
    </source>
</reference>
<organism evidence="1 2">
    <name type="scientific">Rhizophagus irregularis (strain DAOM 197198w)</name>
    <name type="common">Glomus intraradices</name>
    <dbReference type="NCBI Taxonomy" id="1432141"/>
    <lineage>
        <taxon>Eukaryota</taxon>
        <taxon>Fungi</taxon>
        <taxon>Fungi incertae sedis</taxon>
        <taxon>Mucoromycota</taxon>
        <taxon>Glomeromycotina</taxon>
        <taxon>Glomeromycetes</taxon>
        <taxon>Glomerales</taxon>
        <taxon>Glomeraceae</taxon>
        <taxon>Rhizophagus</taxon>
    </lineage>
</organism>
<proteinExistence type="predicted"/>
<accession>A0A015J4L3</accession>
<dbReference type="AlphaFoldDB" id="A0A015J4L3"/>
<dbReference type="HOGENOM" id="CLU_140515_1_0_1"/>
<dbReference type="EMBL" id="JEMT01025203">
    <property type="protein sequence ID" value="EXX61625.1"/>
    <property type="molecule type" value="Genomic_DNA"/>
</dbReference>